<evidence type="ECO:0000256" key="2">
    <source>
        <dbReference type="ARBA" id="ARBA00022448"/>
    </source>
</evidence>
<accession>A0A4D7B8I1</accession>
<dbReference type="CDD" id="cd06346">
    <property type="entry name" value="PBP1_ABC_ligand_binding-like"/>
    <property type="match status" value="1"/>
</dbReference>
<dbReference type="InterPro" id="IPR006311">
    <property type="entry name" value="TAT_signal"/>
</dbReference>
<dbReference type="Proteomes" id="UP000298781">
    <property type="component" value="Chromosome"/>
</dbReference>
<dbReference type="KEGG" id="pstg:E8M01_22365"/>
<dbReference type="EMBL" id="CP039690">
    <property type="protein sequence ID" value="QCI66740.1"/>
    <property type="molecule type" value="Genomic_DNA"/>
</dbReference>
<gene>
    <name evidence="7" type="ORF">E8M01_22365</name>
</gene>
<feature type="chain" id="PRO_5020179049" evidence="5">
    <location>
        <begin position="31"/>
        <end position="401"/>
    </location>
</feature>
<dbReference type="RefSeq" id="WP_136962180.1">
    <property type="nucleotide sequence ID" value="NZ_CP039690.1"/>
</dbReference>
<dbReference type="InterPro" id="IPR028081">
    <property type="entry name" value="Leu-bd"/>
</dbReference>
<protein>
    <submittedName>
        <fullName evidence="7">Amino acid ABC transporter substrate-binding protein</fullName>
    </submittedName>
</protein>
<dbReference type="InterPro" id="IPR051010">
    <property type="entry name" value="BCAA_transport"/>
</dbReference>
<dbReference type="Pfam" id="PF13458">
    <property type="entry name" value="Peripla_BP_6"/>
    <property type="match status" value="1"/>
</dbReference>
<reference evidence="7 8" key="1">
    <citation type="submission" date="2019-04" db="EMBL/GenBank/DDBJ databases">
        <title>Phreatobacter aquaticus sp. nov.</title>
        <authorList>
            <person name="Choi A."/>
        </authorList>
    </citation>
    <scope>NUCLEOTIDE SEQUENCE [LARGE SCALE GENOMIC DNA]</scope>
    <source>
        <strain evidence="7 8">KCTC 52518</strain>
    </source>
</reference>
<feature type="signal peptide" evidence="5">
    <location>
        <begin position="1"/>
        <end position="30"/>
    </location>
</feature>
<keyword evidence="8" id="KW-1185">Reference proteome</keyword>
<feature type="domain" description="Leucine-binding protein" evidence="6">
    <location>
        <begin position="34"/>
        <end position="339"/>
    </location>
</feature>
<dbReference type="OrthoDB" id="7374472at2"/>
<evidence type="ECO:0000256" key="1">
    <source>
        <dbReference type="ARBA" id="ARBA00010062"/>
    </source>
</evidence>
<evidence type="ECO:0000313" key="8">
    <source>
        <dbReference type="Proteomes" id="UP000298781"/>
    </source>
</evidence>
<evidence type="ECO:0000256" key="4">
    <source>
        <dbReference type="ARBA" id="ARBA00022970"/>
    </source>
</evidence>
<keyword evidence="4" id="KW-0029">Amino-acid transport</keyword>
<evidence type="ECO:0000313" key="7">
    <source>
        <dbReference type="EMBL" id="QCI66740.1"/>
    </source>
</evidence>
<dbReference type="Gene3D" id="3.40.50.2300">
    <property type="match status" value="2"/>
</dbReference>
<keyword evidence="3 5" id="KW-0732">Signal</keyword>
<dbReference type="PANTHER" id="PTHR30483:SF6">
    <property type="entry name" value="PERIPLASMIC BINDING PROTEIN OF ABC TRANSPORTER FOR NATURAL AMINO ACIDS"/>
    <property type="match status" value="1"/>
</dbReference>
<dbReference type="AlphaFoldDB" id="A0A4D7B8I1"/>
<dbReference type="InterPro" id="IPR000709">
    <property type="entry name" value="Leu_Ile_Val-bd"/>
</dbReference>
<evidence type="ECO:0000256" key="5">
    <source>
        <dbReference type="SAM" id="SignalP"/>
    </source>
</evidence>
<evidence type="ECO:0000256" key="3">
    <source>
        <dbReference type="ARBA" id="ARBA00022729"/>
    </source>
</evidence>
<name>A0A4D7B8I1_9HYPH</name>
<dbReference type="PANTHER" id="PTHR30483">
    <property type="entry name" value="LEUCINE-SPECIFIC-BINDING PROTEIN"/>
    <property type="match status" value="1"/>
</dbReference>
<organism evidence="7 8">
    <name type="scientific">Phreatobacter stygius</name>
    <dbReference type="NCBI Taxonomy" id="1940610"/>
    <lineage>
        <taxon>Bacteria</taxon>
        <taxon>Pseudomonadati</taxon>
        <taxon>Pseudomonadota</taxon>
        <taxon>Alphaproteobacteria</taxon>
        <taxon>Hyphomicrobiales</taxon>
        <taxon>Phreatobacteraceae</taxon>
        <taxon>Phreatobacter</taxon>
    </lineage>
</organism>
<dbReference type="PRINTS" id="PR00337">
    <property type="entry name" value="LEUILEVALBP"/>
</dbReference>
<sequence>MSQHDTTRRDLMAGAAALAGLIALPNLAHAQGAPIKLGSLTPLTGAGGPYGPVMVKAIKAVVDEVNAAGGVLGRKVELISEDDQTNPEAGVRAARKLIDVDRVSAILGTWASSVTTAVAPLCWDSKTFLATVSGADPITALPHQGYLVRTQPNTTLQGRKFGEFALEQGAKRVFFVSPQTPFQRSQFENITLAVKAKGGDTGALIYDDKKPSYRSEVDEIARFRPDALVLGGYAPDTTVLLRDLYRAGFTAKKIAFGYSVNQKLVESLPADVVEGVFTISPSSAEGSKAYERLVKLIGVSNPDPYTTQVYDQVNLVLMAIALAGDASGTAIKDNIRKVSQAPGGVKVDNALDGLKAIAARQPVDYDGASGPCDFLETGDIADCRFRYEQVRAGKINLIKIA</sequence>
<dbReference type="GO" id="GO:0006865">
    <property type="term" value="P:amino acid transport"/>
    <property type="evidence" value="ECO:0007669"/>
    <property type="project" value="UniProtKB-KW"/>
</dbReference>
<keyword evidence="2" id="KW-0813">Transport</keyword>
<proteinExistence type="inferred from homology"/>
<evidence type="ECO:0000259" key="6">
    <source>
        <dbReference type="Pfam" id="PF13458"/>
    </source>
</evidence>
<comment type="similarity">
    <text evidence="1">Belongs to the leucine-binding protein family.</text>
</comment>
<dbReference type="PROSITE" id="PS51318">
    <property type="entry name" value="TAT"/>
    <property type="match status" value="1"/>
</dbReference>
<dbReference type="SUPFAM" id="SSF53822">
    <property type="entry name" value="Periplasmic binding protein-like I"/>
    <property type="match status" value="1"/>
</dbReference>
<dbReference type="InterPro" id="IPR028082">
    <property type="entry name" value="Peripla_BP_I"/>
</dbReference>